<dbReference type="InterPro" id="IPR001789">
    <property type="entry name" value="Sig_transdc_resp-reg_receiver"/>
</dbReference>
<dbReference type="InterPro" id="IPR011006">
    <property type="entry name" value="CheY-like_superfamily"/>
</dbReference>
<comment type="caution">
    <text evidence="4">The sequence shown here is derived from an EMBL/GenBank/DDBJ whole genome shotgun (WGS) entry which is preliminary data.</text>
</comment>
<evidence type="ECO:0000313" key="5">
    <source>
        <dbReference type="Proteomes" id="UP000651475"/>
    </source>
</evidence>
<evidence type="ECO:0000313" key="4">
    <source>
        <dbReference type="EMBL" id="MBC5634377.1"/>
    </source>
</evidence>
<proteinExistence type="predicted"/>
<dbReference type="PANTHER" id="PTHR37299:SF1">
    <property type="entry name" value="STAGE 0 SPORULATION PROTEIN A HOMOLOG"/>
    <property type="match status" value="1"/>
</dbReference>
<dbReference type="RefSeq" id="WP_186930992.1">
    <property type="nucleotide sequence ID" value="NZ_JACOOJ010000036.1"/>
</dbReference>
<dbReference type="PANTHER" id="PTHR37299">
    <property type="entry name" value="TRANSCRIPTIONAL REGULATOR-RELATED"/>
    <property type="match status" value="1"/>
</dbReference>
<dbReference type="Pfam" id="PF00072">
    <property type="entry name" value="Response_reg"/>
    <property type="match status" value="1"/>
</dbReference>
<sequence>MEKKRKYLIIEDERFAYEELKRMMKSLRPGYELCGWATSVEQAIQLVTNMEVDLMLVDIRLSDGNSFEFFDQVKSQVPVIFTTAYDEYALRAFKVNSIDYLLKPIEEKDLEQAIIKYENLQYVIPLSMEYQKLRNDYITTNRKNRFLVHAGDVYGYVEAQHVAFFYSEDKYTFLHTFEDKRYIVPYTLDQLDSMLDPVIFFRVSRNCITNIKSLSKIIKYFAGRLKISFSPPCPHEIIVSRNRAENFLNWMNGNGQ</sequence>
<dbReference type="InterPro" id="IPR046947">
    <property type="entry name" value="LytR-like"/>
</dbReference>
<dbReference type="EMBL" id="JACOOJ010000036">
    <property type="protein sequence ID" value="MBC5634377.1"/>
    <property type="molecule type" value="Genomic_DNA"/>
</dbReference>
<keyword evidence="1" id="KW-0597">Phosphoprotein</keyword>
<gene>
    <name evidence="4" type="ORF">H8S65_16655</name>
</gene>
<dbReference type="PROSITE" id="PS50930">
    <property type="entry name" value="HTH_LYTTR"/>
    <property type="match status" value="1"/>
</dbReference>
<keyword evidence="5" id="KW-1185">Reference proteome</keyword>
<reference evidence="4 5" key="1">
    <citation type="submission" date="2020-08" db="EMBL/GenBank/DDBJ databases">
        <title>Genome public.</title>
        <authorList>
            <person name="Liu C."/>
            <person name="Sun Q."/>
        </authorList>
    </citation>
    <scope>NUCLEOTIDE SEQUENCE [LARGE SCALE GENOMIC DNA]</scope>
    <source>
        <strain evidence="4 5">NSJ-79</strain>
    </source>
</reference>
<feature type="domain" description="Response regulatory" evidence="2">
    <location>
        <begin position="6"/>
        <end position="118"/>
    </location>
</feature>
<name>A0ABR7DU03_9BACT</name>
<dbReference type="Gene3D" id="2.40.50.1020">
    <property type="entry name" value="LytTr DNA-binding domain"/>
    <property type="match status" value="1"/>
</dbReference>
<dbReference type="SUPFAM" id="SSF52172">
    <property type="entry name" value="CheY-like"/>
    <property type="match status" value="1"/>
</dbReference>
<dbReference type="SMART" id="SM00448">
    <property type="entry name" value="REC"/>
    <property type="match status" value="1"/>
</dbReference>
<protein>
    <submittedName>
        <fullName evidence="4">Response regulator transcription factor</fullName>
    </submittedName>
</protein>
<dbReference type="InterPro" id="IPR007492">
    <property type="entry name" value="LytTR_DNA-bd_dom"/>
</dbReference>
<feature type="modified residue" description="4-aspartylphosphate" evidence="1">
    <location>
        <position position="58"/>
    </location>
</feature>
<dbReference type="Gene3D" id="3.40.50.2300">
    <property type="match status" value="1"/>
</dbReference>
<feature type="domain" description="HTH LytTR-type" evidence="3">
    <location>
        <begin position="156"/>
        <end position="244"/>
    </location>
</feature>
<evidence type="ECO:0000256" key="1">
    <source>
        <dbReference type="PROSITE-ProRule" id="PRU00169"/>
    </source>
</evidence>
<organism evidence="4 5">
    <name type="scientific">Parabacteroides hominis</name>
    <dbReference type="NCBI Taxonomy" id="2763057"/>
    <lineage>
        <taxon>Bacteria</taxon>
        <taxon>Pseudomonadati</taxon>
        <taxon>Bacteroidota</taxon>
        <taxon>Bacteroidia</taxon>
        <taxon>Bacteroidales</taxon>
        <taxon>Tannerellaceae</taxon>
        <taxon>Parabacteroides</taxon>
    </lineage>
</organism>
<dbReference type="Pfam" id="PF04397">
    <property type="entry name" value="LytTR"/>
    <property type="match status" value="1"/>
</dbReference>
<dbReference type="Proteomes" id="UP000651475">
    <property type="component" value="Unassembled WGS sequence"/>
</dbReference>
<evidence type="ECO:0000259" key="3">
    <source>
        <dbReference type="PROSITE" id="PS50930"/>
    </source>
</evidence>
<evidence type="ECO:0000259" key="2">
    <source>
        <dbReference type="PROSITE" id="PS50110"/>
    </source>
</evidence>
<accession>A0ABR7DU03</accession>
<dbReference type="PROSITE" id="PS50110">
    <property type="entry name" value="RESPONSE_REGULATORY"/>
    <property type="match status" value="1"/>
</dbReference>
<dbReference type="SMART" id="SM00850">
    <property type="entry name" value="LytTR"/>
    <property type="match status" value="1"/>
</dbReference>